<evidence type="ECO:0000259" key="2">
    <source>
        <dbReference type="Pfam" id="PF24649"/>
    </source>
</evidence>
<evidence type="ECO:0000256" key="1">
    <source>
        <dbReference type="SAM" id="Phobius"/>
    </source>
</evidence>
<dbReference type="Proteomes" id="UP001177140">
    <property type="component" value="Unassembled WGS sequence"/>
</dbReference>
<proteinExistence type="predicted"/>
<dbReference type="Pfam" id="PF24649">
    <property type="entry name" value="DUF7642"/>
    <property type="match status" value="1"/>
</dbReference>
<keyword evidence="1" id="KW-1133">Transmembrane helix</keyword>
<reference evidence="3" key="1">
    <citation type="submission" date="2022-03" db="EMBL/GenBank/DDBJ databases">
        <title>A functionally conserved STORR gene fusion in Papaver species that diverged 16.8 million years ago.</title>
        <authorList>
            <person name="Catania T."/>
        </authorList>
    </citation>
    <scope>NUCLEOTIDE SEQUENCE</scope>
    <source>
        <strain evidence="3">S-191538</strain>
    </source>
</reference>
<keyword evidence="1" id="KW-0812">Transmembrane</keyword>
<gene>
    <name evidence="3" type="ORF">MKW94_015207</name>
</gene>
<dbReference type="AlphaFoldDB" id="A0AA42B473"/>
<keyword evidence="4" id="KW-1185">Reference proteome</keyword>
<dbReference type="EMBL" id="JAJJMA010331360">
    <property type="protein sequence ID" value="MCL7050760.1"/>
    <property type="molecule type" value="Genomic_DNA"/>
</dbReference>
<feature type="transmembrane region" description="Helical" evidence="1">
    <location>
        <begin position="53"/>
        <end position="76"/>
    </location>
</feature>
<name>A0AA42B473_PAPNU</name>
<keyword evidence="1" id="KW-0472">Membrane</keyword>
<evidence type="ECO:0000313" key="3">
    <source>
        <dbReference type="EMBL" id="MCL7050760.1"/>
    </source>
</evidence>
<feature type="domain" description="DUF7642" evidence="2">
    <location>
        <begin position="84"/>
        <end position="181"/>
    </location>
</feature>
<protein>
    <recommendedName>
        <fullName evidence="2">DUF7642 domain-containing protein</fullName>
    </recommendedName>
</protein>
<accession>A0AA42B473</accession>
<sequence length="245" mass="27960">MGSGEIDVLESGLLLLQDSRTEEDEDDEQRVVLYSASFAEMEEIYVKYQTIQWVLYSLLLVLAWGIGLFMLIYIPIRRYILRAEFRSRMLYITPDSIVYKVVKPVAFPCFGALKKEKHILLPSIADIVIEQGYLQSYFGVYSIRIENEGVRRSSSDDVHIHGVANPREFRKVVLTHLANLKRESVSSQVSRNEDWGGMTSHRSWSRTANTPSGDLILQKLEEVGSSVKVENIQFVICTLCLFGCI</sequence>
<organism evidence="3 4">
    <name type="scientific">Papaver nudicaule</name>
    <name type="common">Iceland poppy</name>
    <dbReference type="NCBI Taxonomy" id="74823"/>
    <lineage>
        <taxon>Eukaryota</taxon>
        <taxon>Viridiplantae</taxon>
        <taxon>Streptophyta</taxon>
        <taxon>Embryophyta</taxon>
        <taxon>Tracheophyta</taxon>
        <taxon>Spermatophyta</taxon>
        <taxon>Magnoliopsida</taxon>
        <taxon>Ranunculales</taxon>
        <taxon>Papaveraceae</taxon>
        <taxon>Papaveroideae</taxon>
        <taxon>Papaver</taxon>
    </lineage>
</organism>
<dbReference type="InterPro" id="IPR056059">
    <property type="entry name" value="DUF7642"/>
</dbReference>
<dbReference type="PANTHER" id="PTHR35410">
    <property type="entry name" value="EXPRESSED PROTEIN"/>
    <property type="match status" value="1"/>
</dbReference>
<dbReference type="PANTHER" id="PTHR35410:SF1">
    <property type="entry name" value="EXPRESSED PROTEIN"/>
    <property type="match status" value="1"/>
</dbReference>
<evidence type="ECO:0000313" key="4">
    <source>
        <dbReference type="Proteomes" id="UP001177140"/>
    </source>
</evidence>
<comment type="caution">
    <text evidence="3">The sequence shown here is derived from an EMBL/GenBank/DDBJ whole genome shotgun (WGS) entry which is preliminary data.</text>
</comment>